<dbReference type="Proteomes" id="UP000011615">
    <property type="component" value="Unassembled WGS sequence"/>
</dbReference>
<feature type="transmembrane region" description="Helical" evidence="1">
    <location>
        <begin position="249"/>
        <end position="269"/>
    </location>
</feature>
<evidence type="ECO:0000256" key="1">
    <source>
        <dbReference type="SAM" id="Phobius"/>
    </source>
</evidence>
<dbReference type="eggNOG" id="arCOG06218">
    <property type="taxonomic scope" value="Archaea"/>
</dbReference>
<dbReference type="RefSeq" id="WP_008013177.1">
    <property type="nucleotide sequence ID" value="NZ_AOIT01000047.1"/>
</dbReference>
<name>M0C8I9_9EURY</name>
<dbReference type="AlphaFoldDB" id="M0C8I9"/>
<proteinExistence type="predicted"/>
<organism evidence="2 3">
    <name type="scientific">Natrinema limicola JCM 13563</name>
    <dbReference type="NCBI Taxonomy" id="1230457"/>
    <lineage>
        <taxon>Archaea</taxon>
        <taxon>Methanobacteriati</taxon>
        <taxon>Methanobacteriota</taxon>
        <taxon>Stenosarchaea group</taxon>
        <taxon>Halobacteria</taxon>
        <taxon>Halobacteriales</taxon>
        <taxon>Natrialbaceae</taxon>
        <taxon>Natrinema</taxon>
    </lineage>
</organism>
<dbReference type="EMBL" id="AOIT01000047">
    <property type="protein sequence ID" value="ELZ19530.1"/>
    <property type="molecule type" value="Genomic_DNA"/>
</dbReference>
<gene>
    <name evidence="2" type="ORF">C476_11866</name>
</gene>
<evidence type="ECO:0000313" key="3">
    <source>
        <dbReference type="Proteomes" id="UP000011615"/>
    </source>
</evidence>
<protein>
    <submittedName>
        <fullName evidence="2">Uncharacterized protein</fullName>
    </submittedName>
</protein>
<dbReference type="STRING" id="1230457.C476_11866"/>
<comment type="caution">
    <text evidence="2">The sequence shown here is derived from an EMBL/GenBank/DDBJ whole genome shotgun (WGS) entry which is preliminary data.</text>
</comment>
<keyword evidence="1" id="KW-1133">Transmembrane helix</keyword>
<dbReference type="OrthoDB" id="275810at2157"/>
<dbReference type="PATRIC" id="fig|1230457.4.peg.2386"/>
<keyword evidence="1" id="KW-0472">Membrane</keyword>
<keyword evidence="1" id="KW-0812">Transmembrane</keyword>
<keyword evidence="3" id="KW-1185">Reference proteome</keyword>
<evidence type="ECO:0000313" key="2">
    <source>
        <dbReference type="EMBL" id="ELZ19530.1"/>
    </source>
</evidence>
<accession>M0C8I9</accession>
<sequence>MVKVTGLVVAGAFVLFGGFVLSRARELHARGTTIDGVTSSGAGRLEPGRETTISGPVHVLESASPERTGPESEPTEGDPAALWAWRLRRKRNTGGQVGARWQTVDGELAVGEFTIDHGWEHVDVDAVPLAAKQGDDPFDSSQVFLGHPKTDVYLGDLDPINRFLERTGLADEGGIIGDLEVSVSIGRKNSMPDKYQATVVRDGDELLVRGEVTETADGYVLRGTDETPLVIASGDLEAQRERVQSQARIRAVAGSVLVVLGLVAAVAVFL</sequence>
<reference evidence="2 3" key="1">
    <citation type="journal article" date="2014" name="PLoS Genet.">
        <title>Phylogenetically driven sequencing of extremely halophilic archaea reveals strategies for static and dynamic osmo-response.</title>
        <authorList>
            <person name="Becker E.A."/>
            <person name="Seitzer P.M."/>
            <person name="Tritt A."/>
            <person name="Larsen D."/>
            <person name="Krusor M."/>
            <person name="Yao A.I."/>
            <person name="Wu D."/>
            <person name="Madern D."/>
            <person name="Eisen J.A."/>
            <person name="Darling A.E."/>
            <person name="Facciotti M.T."/>
        </authorList>
    </citation>
    <scope>NUCLEOTIDE SEQUENCE [LARGE SCALE GENOMIC DNA]</scope>
    <source>
        <strain evidence="2 3">JCM 13563</strain>
    </source>
</reference>